<feature type="compositionally biased region" description="Low complexity" evidence="1">
    <location>
        <begin position="125"/>
        <end position="144"/>
    </location>
</feature>
<organism evidence="2 3">
    <name type="scientific">Candolleomyces aberdarensis</name>
    <dbReference type="NCBI Taxonomy" id="2316362"/>
    <lineage>
        <taxon>Eukaryota</taxon>
        <taxon>Fungi</taxon>
        <taxon>Dikarya</taxon>
        <taxon>Basidiomycota</taxon>
        <taxon>Agaricomycotina</taxon>
        <taxon>Agaricomycetes</taxon>
        <taxon>Agaricomycetidae</taxon>
        <taxon>Agaricales</taxon>
        <taxon>Agaricineae</taxon>
        <taxon>Psathyrellaceae</taxon>
        <taxon>Candolleomyces</taxon>
    </lineage>
</organism>
<comment type="caution">
    <text evidence="2">The sequence shown here is derived from an EMBL/GenBank/DDBJ whole genome shotgun (WGS) entry which is preliminary data.</text>
</comment>
<sequence>MIKYLEEMDQGSGGDTSIVKLPGTMAGQIQHGLDPSYLKAIDEEARSIWNKEIREEFEFDEVYPSDEDDNQASKSTHLAGTSAEGRDSLMASIREIIEQDQQALADELVMGAESPSTQGRSTTLSDSETSSIETNSIIDNALSTDEVESDSDGDSEESRSIDTRPISEIIKEAGVELQEMADDQRLEAIQGCSLLEMYQLHVQGAISESEAATALLCRLDRKLRQWGLKGKSLLRLLRGTQSLISGSFVLLILNEESTFEPGDIDIYTIEDYYLLVIDYFKAKGYVKVHKVSPGYRASMEAISKIFELRDRAGRKINIIVSTGMAVLPILHFHSTIVMNYISHHGLVCLYETTMHHIGLINFNKPIPKSIMKCVEKYIDRGYQMWMRLEDTHECGEDPCCPQTIRSLLDNHVMHIRFDGYQDKEVRELRRMDANHAVWRLATGFACFKKTWDQTGFVACNTEYTVFYR</sequence>
<dbReference type="Proteomes" id="UP000290288">
    <property type="component" value="Unassembled WGS sequence"/>
</dbReference>
<accession>A0A4Q2DND1</accession>
<evidence type="ECO:0000313" key="2">
    <source>
        <dbReference type="EMBL" id="RXW20831.1"/>
    </source>
</evidence>
<feature type="region of interest" description="Disordered" evidence="1">
    <location>
        <begin position="111"/>
        <end position="162"/>
    </location>
</feature>
<name>A0A4Q2DND1_9AGAR</name>
<dbReference type="OrthoDB" id="3067340at2759"/>
<feature type="region of interest" description="Disordered" evidence="1">
    <location>
        <begin position="62"/>
        <end position="84"/>
    </location>
</feature>
<feature type="compositionally biased region" description="Polar residues" evidence="1">
    <location>
        <begin position="114"/>
        <end position="124"/>
    </location>
</feature>
<protein>
    <submittedName>
        <fullName evidence="2">Uncharacterized protein</fullName>
    </submittedName>
</protein>
<evidence type="ECO:0000256" key="1">
    <source>
        <dbReference type="SAM" id="MobiDB-lite"/>
    </source>
</evidence>
<gene>
    <name evidence="2" type="ORF">EST38_g5012</name>
</gene>
<keyword evidence="3" id="KW-1185">Reference proteome</keyword>
<reference evidence="2 3" key="1">
    <citation type="submission" date="2019-01" db="EMBL/GenBank/DDBJ databases">
        <title>Draft genome sequence of Psathyrella aberdarensis IHI B618.</title>
        <authorList>
            <person name="Buettner E."/>
            <person name="Kellner H."/>
        </authorList>
    </citation>
    <scope>NUCLEOTIDE SEQUENCE [LARGE SCALE GENOMIC DNA]</scope>
    <source>
        <strain evidence="2 3">IHI B618</strain>
    </source>
</reference>
<dbReference type="AlphaFoldDB" id="A0A4Q2DND1"/>
<dbReference type="EMBL" id="SDEE01000131">
    <property type="protein sequence ID" value="RXW20831.1"/>
    <property type="molecule type" value="Genomic_DNA"/>
</dbReference>
<feature type="compositionally biased region" description="Acidic residues" evidence="1">
    <location>
        <begin position="145"/>
        <end position="155"/>
    </location>
</feature>
<proteinExistence type="predicted"/>
<evidence type="ECO:0000313" key="3">
    <source>
        <dbReference type="Proteomes" id="UP000290288"/>
    </source>
</evidence>